<evidence type="ECO:0000313" key="3">
    <source>
        <dbReference type="EMBL" id="KZZ95094.1"/>
    </source>
</evidence>
<name>A0A168BC12_9EURO</name>
<feature type="domain" description="THIF-type NAD/FAD binding fold" evidence="2">
    <location>
        <begin position="30"/>
        <end position="690"/>
    </location>
</feature>
<dbReference type="AlphaFoldDB" id="A0A168BC12"/>
<proteinExistence type="predicted"/>
<dbReference type="GO" id="GO:0005737">
    <property type="term" value="C:cytoplasm"/>
    <property type="evidence" value="ECO:0007669"/>
    <property type="project" value="TreeGrafter"/>
</dbReference>
<dbReference type="PANTHER" id="PTHR10953:SF29">
    <property type="entry name" value="NEDD8-ACTIVATING ENZYME E1 REGULATORY SUBUNIT"/>
    <property type="match status" value="1"/>
</dbReference>
<dbReference type="Proteomes" id="UP000242877">
    <property type="component" value="Unassembled WGS sequence"/>
</dbReference>
<gene>
    <name evidence="3" type="ORF">AAP_01582</name>
</gene>
<reference evidence="3 4" key="1">
    <citation type="journal article" date="2016" name="Genome Biol. Evol.">
        <title>Divergent and convergent evolution of fungal pathogenicity.</title>
        <authorList>
            <person name="Shang Y."/>
            <person name="Xiao G."/>
            <person name="Zheng P."/>
            <person name="Cen K."/>
            <person name="Zhan S."/>
            <person name="Wang C."/>
        </authorList>
    </citation>
    <scope>NUCLEOTIDE SEQUENCE [LARGE SCALE GENOMIC DNA]</scope>
    <source>
        <strain evidence="3 4">ARSEF 7405</strain>
    </source>
</reference>
<dbReference type="SUPFAM" id="SSF69572">
    <property type="entry name" value="Activating enzymes of the ubiquitin-like proteins"/>
    <property type="match status" value="2"/>
</dbReference>
<feature type="region of interest" description="Disordered" evidence="1">
    <location>
        <begin position="498"/>
        <end position="524"/>
    </location>
</feature>
<dbReference type="VEuPathDB" id="FungiDB:AAP_01582"/>
<dbReference type="GO" id="GO:0045116">
    <property type="term" value="P:protein neddylation"/>
    <property type="evidence" value="ECO:0007669"/>
    <property type="project" value="TreeGrafter"/>
</dbReference>
<dbReference type="InterPro" id="IPR035985">
    <property type="entry name" value="Ubiquitin-activating_enz"/>
</dbReference>
<feature type="compositionally biased region" description="Basic and acidic residues" evidence="1">
    <location>
        <begin position="506"/>
        <end position="516"/>
    </location>
</feature>
<dbReference type="GO" id="GO:0019781">
    <property type="term" value="F:NEDD8 activating enzyme activity"/>
    <property type="evidence" value="ECO:0007669"/>
    <property type="project" value="TreeGrafter"/>
</dbReference>
<protein>
    <submittedName>
        <fullName evidence="3">Ubiquitin-like activating enzyme (UlaA)</fullName>
    </submittedName>
</protein>
<comment type="caution">
    <text evidence="3">The sequence shown here is derived from an EMBL/GenBank/DDBJ whole genome shotgun (WGS) entry which is preliminary data.</text>
</comment>
<dbReference type="InterPro" id="IPR000594">
    <property type="entry name" value="ThiF_NAD_FAD-bd"/>
</dbReference>
<sequence>MSDPQLHSAPGTGAVVPPAGITPTARERKYDRQLRLWAASGQQALESSRVLLINTTVPLDGDNGQTYPAGVAGVEALKNLVLPGVGGFTIVDHAIVQDEDLGVNFFLEEESLGKNRGAETCRLLRELNPDVDGDWDDRPLPTLLADPSFISSFALIILTAPVPSPILSRISSQANDLNIPLIYVHSIGFYGAFSLQLPTLYPIIETHPPSDSIQDLRLTNPWPELALEAKKLATGEGGLGKPLDELDDYEHGHVPWLLLLLHYLEVWKEQRGNGLPPQNFKEKTEFREMVRQAARTHTPEGGEENYDEACAAVLKYISLYSLPDTIQEIFELPETKNPTPETPNFFVIAHALAQFVKEKGVLPLPGVLPDMKAKSQEYVRLQKMYKEKAFWDAELVDGYVRKLEDEWKRPLDYRIPRVEIDAFCKGAAFVRLMRGRKIPVFAEVKNDIESTTTLTSATKVTTTIATRTKKAEFDNQLPEISDDWVLPDADSRAYCHDLSDSVESDPGEHKRLKMDNTEDTPTSLLSPLARMDTTTRPITMEEHKYETTSTVDDATKTSVMLDISMEGETYASVVPIYVALKTLDGVVSSNYARRRSSSAFRHYPREPLDRYAITLRRIYSDLGLEALDADGELLDKCKRALDEVKRAGGGELHNISALVGGMVAQEGLKVLTRQYVPINNTVVFDGIKGSSGMMNL</sequence>
<evidence type="ECO:0000259" key="2">
    <source>
        <dbReference type="Pfam" id="PF00899"/>
    </source>
</evidence>
<dbReference type="OrthoDB" id="1708823at2759"/>
<dbReference type="Pfam" id="PF00899">
    <property type="entry name" value="ThiF"/>
    <property type="match status" value="1"/>
</dbReference>
<dbReference type="EMBL" id="AZGZ01000005">
    <property type="protein sequence ID" value="KZZ95094.1"/>
    <property type="molecule type" value="Genomic_DNA"/>
</dbReference>
<dbReference type="PANTHER" id="PTHR10953">
    <property type="entry name" value="UBIQUITIN-ACTIVATING ENZYME E1"/>
    <property type="match status" value="1"/>
</dbReference>
<organism evidence="3 4">
    <name type="scientific">Ascosphaera apis ARSEF 7405</name>
    <dbReference type="NCBI Taxonomy" id="392613"/>
    <lineage>
        <taxon>Eukaryota</taxon>
        <taxon>Fungi</taxon>
        <taxon>Dikarya</taxon>
        <taxon>Ascomycota</taxon>
        <taxon>Pezizomycotina</taxon>
        <taxon>Eurotiomycetes</taxon>
        <taxon>Eurotiomycetidae</taxon>
        <taxon>Onygenales</taxon>
        <taxon>Ascosphaeraceae</taxon>
        <taxon>Ascosphaera</taxon>
    </lineage>
</organism>
<dbReference type="Gene3D" id="3.40.50.720">
    <property type="entry name" value="NAD(P)-binding Rossmann-like Domain"/>
    <property type="match status" value="2"/>
</dbReference>
<evidence type="ECO:0000313" key="4">
    <source>
        <dbReference type="Proteomes" id="UP000242877"/>
    </source>
</evidence>
<evidence type="ECO:0000256" key="1">
    <source>
        <dbReference type="SAM" id="MobiDB-lite"/>
    </source>
</evidence>
<accession>A0A168BC12</accession>
<dbReference type="InterPro" id="IPR045886">
    <property type="entry name" value="ThiF/MoeB/HesA"/>
</dbReference>
<keyword evidence="4" id="KW-1185">Reference proteome</keyword>
<feature type="region of interest" description="Disordered" evidence="1">
    <location>
        <begin position="1"/>
        <end position="23"/>
    </location>
</feature>